<evidence type="ECO:0000313" key="1">
    <source>
        <dbReference type="EMBL" id="KAI9915779.1"/>
    </source>
</evidence>
<name>A0ACC0WAK5_9STRA</name>
<dbReference type="EMBL" id="CM047582">
    <property type="protein sequence ID" value="KAI9915779.1"/>
    <property type="molecule type" value="Genomic_DNA"/>
</dbReference>
<accession>A0ACC0WAK5</accession>
<evidence type="ECO:0000313" key="2">
    <source>
        <dbReference type="Proteomes" id="UP001163321"/>
    </source>
</evidence>
<keyword evidence="2" id="KW-1185">Reference proteome</keyword>
<gene>
    <name evidence="1" type="ORF">PsorP6_008026</name>
</gene>
<protein>
    <submittedName>
        <fullName evidence="1">Uncharacterized protein</fullName>
    </submittedName>
</protein>
<dbReference type="Proteomes" id="UP001163321">
    <property type="component" value="Chromosome 3"/>
</dbReference>
<proteinExistence type="predicted"/>
<reference evidence="1 2" key="1">
    <citation type="journal article" date="2022" name="bioRxiv">
        <title>The genome of the oomycete Peronosclerospora sorghi, a cosmopolitan pathogen of maize and sorghum, is inflated with dispersed pseudogenes.</title>
        <authorList>
            <person name="Fletcher K."/>
            <person name="Martin F."/>
            <person name="Isakeit T."/>
            <person name="Cavanaugh K."/>
            <person name="Magill C."/>
            <person name="Michelmore R."/>
        </authorList>
    </citation>
    <scope>NUCLEOTIDE SEQUENCE [LARGE SCALE GENOMIC DNA]</scope>
    <source>
        <strain evidence="1">P6</strain>
    </source>
</reference>
<sequence>MCSRNNRAVLHQSRGGLCSWLLRKYQVLLRSLPRLSKVTQRWFLSIVKLWRSSLLPFESEEAFKNALRGCNEATNFEDDWSLTGGRFSVTLQEFCGGLSSVFLGTASVESDFSIVNYVKNDFRSSLADFSLDGILHTKQFRHFIIARLGQIFLRIPVKKSVDIFSYSCYPPSDDIYLEIISSKYQIVFQVIAFESVLASRCLIMNVHIFNLFPLFFPKKNLVANGSQRCHPNVTFPPPDVIHHFHHLLNFAKPNTLLVLTP</sequence>
<organism evidence="1 2">
    <name type="scientific">Peronosclerospora sorghi</name>
    <dbReference type="NCBI Taxonomy" id="230839"/>
    <lineage>
        <taxon>Eukaryota</taxon>
        <taxon>Sar</taxon>
        <taxon>Stramenopiles</taxon>
        <taxon>Oomycota</taxon>
        <taxon>Peronosporomycetes</taxon>
        <taxon>Peronosporales</taxon>
        <taxon>Peronosporaceae</taxon>
        <taxon>Peronosclerospora</taxon>
    </lineage>
</organism>
<comment type="caution">
    <text evidence="1">The sequence shown here is derived from an EMBL/GenBank/DDBJ whole genome shotgun (WGS) entry which is preliminary data.</text>
</comment>